<evidence type="ECO:0000256" key="2">
    <source>
        <dbReference type="ARBA" id="ARBA00022475"/>
    </source>
</evidence>
<feature type="domain" description="ABC3 transporter permease C-terminal" evidence="8">
    <location>
        <begin position="292"/>
        <end position="363"/>
    </location>
</feature>
<protein>
    <submittedName>
        <fullName evidence="10">FtsX-like permease family protein</fullName>
    </submittedName>
</protein>
<feature type="transmembrane region" description="Helical" evidence="7">
    <location>
        <begin position="285"/>
        <end position="313"/>
    </location>
</feature>
<comment type="caution">
    <text evidence="10">The sequence shown here is derived from an EMBL/GenBank/DDBJ whole genome shotgun (WGS) entry which is preliminary data.</text>
</comment>
<dbReference type="AlphaFoldDB" id="A0A538U4L8"/>
<feature type="transmembrane region" description="Helical" evidence="7">
    <location>
        <begin position="333"/>
        <end position="355"/>
    </location>
</feature>
<evidence type="ECO:0000313" key="10">
    <source>
        <dbReference type="EMBL" id="TMQ70825.1"/>
    </source>
</evidence>
<evidence type="ECO:0000256" key="1">
    <source>
        <dbReference type="ARBA" id="ARBA00004651"/>
    </source>
</evidence>
<dbReference type="Proteomes" id="UP000319836">
    <property type="component" value="Unassembled WGS sequence"/>
</dbReference>
<feature type="non-terminal residue" evidence="10">
    <location>
        <position position="371"/>
    </location>
</feature>
<organism evidence="10 11">
    <name type="scientific">Eiseniibacteriota bacterium</name>
    <dbReference type="NCBI Taxonomy" id="2212470"/>
    <lineage>
        <taxon>Bacteria</taxon>
        <taxon>Candidatus Eiseniibacteriota</taxon>
    </lineage>
</organism>
<comment type="subcellular location">
    <subcellularLocation>
        <location evidence="1">Cell membrane</location>
        <topology evidence="1">Multi-pass membrane protein</topology>
    </subcellularLocation>
</comment>
<reference evidence="10 11" key="1">
    <citation type="journal article" date="2019" name="Nat. Microbiol.">
        <title>Mediterranean grassland soil C-N compound turnover is dependent on rainfall and depth, and is mediated by genomically divergent microorganisms.</title>
        <authorList>
            <person name="Diamond S."/>
            <person name="Andeer P.F."/>
            <person name="Li Z."/>
            <person name="Crits-Christoph A."/>
            <person name="Burstein D."/>
            <person name="Anantharaman K."/>
            <person name="Lane K.R."/>
            <person name="Thomas B.C."/>
            <person name="Pan C."/>
            <person name="Northen T.R."/>
            <person name="Banfield J.F."/>
        </authorList>
    </citation>
    <scope>NUCLEOTIDE SEQUENCE [LARGE SCALE GENOMIC DNA]</scope>
    <source>
        <strain evidence="10">WS_10</strain>
    </source>
</reference>
<proteinExistence type="inferred from homology"/>
<dbReference type="PANTHER" id="PTHR30572:SF4">
    <property type="entry name" value="ABC TRANSPORTER PERMEASE YTRF"/>
    <property type="match status" value="1"/>
</dbReference>
<dbReference type="InterPro" id="IPR025857">
    <property type="entry name" value="MacB_PCD"/>
</dbReference>
<dbReference type="InterPro" id="IPR003838">
    <property type="entry name" value="ABC3_permease_C"/>
</dbReference>
<evidence type="ECO:0000259" key="9">
    <source>
        <dbReference type="Pfam" id="PF12704"/>
    </source>
</evidence>
<evidence type="ECO:0000313" key="11">
    <source>
        <dbReference type="Proteomes" id="UP000319836"/>
    </source>
</evidence>
<feature type="transmembrane region" description="Helical" evidence="7">
    <location>
        <begin position="20"/>
        <end position="42"/>
    </location>
</feature>
<dbReference type="PANTHER" id="PTHR30572">
    <property type="entry name" value="MEMBRANE COMPONENT OF TRANSPORTER-RELATED"/>
    <property type="match status" value="1"/>
</dbReference>
<dbReference type="Pfam" id="PF02687">
    <property type="entry name" value="FtsX"/>
    <property type="match status" value="1"/>
</dbReference>
<evidence type="ECO:0000256" key="4">
    <source>
        <dbReference type="ARBA" id="ARBA00022989"/>
    </source>
</evidence>
<sequence>MIEYSEALRVGVDSIMAHKLRALLTMLGVVFGVAAVVSMLSIGEGARRDAIAQIQMLGANNIRIQAAHRTGEQAAQIEASPSRGLTYGDGLLIRDNVPNVLGASPMKFVDAEVVLGKRRSTGRLIGTDQDYDQITNFRPSEGRFLTPLDVREAKRVCVIGTEVRRQLFGYGDPINRRIRIEDDWFTVVGVMEPRTMRESKTPVLKLRDINQDVYVPITTALKRFTDVDHPDAVEEIAVRVAKPEQVLPTADVMRLLLRRTHYGAPDYDIVIPAELLAQSQRTQRLFNIVMGSIAAISLLVGGIGIMNIMLANVTERTSEIGVRRSVGATEKDILAQFLYETVLVSGVGGLIGIVLGAMMAKGINLFAGWET</sequence>
<evidence type="ECO:0000256" key="6">
    <source>
        <dbReference type="ARBA" id="ARBA00038076"/>
    </source>
</evidence>
<dbReference type="GO" id="GO:0005886">
    <property type="term" value="C:plasma membrane"/>
    <property type="evidence" value="ECO:0007669"/>
    <property type="project" value="UniProtKB-SubCell"/>
</dbReference>
<evidence type="ECO:0000256" key="7">
    <source>
        <dbReference type="SAM" id="Phobius"/>
    </source>
</evidence>
<feature type="domain" description="MacB-like periplasmic core" evidence="9">
    <location>
        <begin position="23"/>
        <end position="246"/>
    </location>
</feature>
<dbReference type="GO" id="GO:0022857">
    <property type="term" value="F:transmembrane transporter activity"/>
    <property type="evidence" value="ECO:0007669"/>
    <property type="project" value="TreeGrafter"/>
</dbReference>
<keyword evidence="5 7" id="KW-0472">Membrane</keyword>
<accession>A0A538U4L8</accession>
<evidence type="ECO:0000256" key="5">
    <source>
        <dbReference type="ARBA" id="ARBA00023136"/>
    </source>
</evidence>
<keyword evidence="2" id="KW-1003">Cell membrane</keyword>
<gene>
    <name evidence="10" type="ORF">E6K80_07305</name>
</gene>
<keyword evidence="3 7" id="KW-0812">Transmembrane</keyword>
<dbReference type="InterPro" id="IPR050250">
    <property type="entry name" value="Macrolide_Exporter_MacB"/>
</dbReference>
<comment type="similarity">
    <text evidence="6">Belongs to the ABC-4 integral membrane protein family.</text>
</comment>
<evidence type="ECO:0000259" key="8">
    <source>
        <dbReference type="Pfam" id="PF02687"/>
    </source>
</evidence>
<evidence type="ECO:0000256" key="3">
    <source>
        <dbReference type="ARBA" id="ARBA00022692"/>
    </source>
</evidence>
<keyword evidence="4 7" id="KW-1133">Transmembrane helix</keyword>
<dbReference type="Pfam" id="PF12704">
    <property type="entry name" value="MacB_PCD"/>
    <property type="match status" value="1"/>
</dbReference>
<name>A0A538U4L8_UNCEI</name>
<dbReference type="EMBL" id="VBPA01000174">
    <property type="protein sequence ID" value="TMQ70825.1"/>
    <property type="molecule type" value="Genomic_DNA"/>
</dbReference>